<feature type="region of interest" description="Disordered" evidence="1">
    <location>
        <begin position="1"/>
        <end position="25"/>
    </location>
</feature>
<proteinExistence type="predicted"/>
<dbReference type="STRING" id="996637.SGM_5834"/>
<sequence>MRNRRVAVHGHRGTGPGSMDCGGHPRPNLWGTAGCLGRRPTLTAVQDHGPPPVDNPAAAGRSWCFAVPRGRRRGRLGGAVRGGGYGWVPRRRGLRCTGVGGYGVRESSVRPRPS</sequence>
<accession>F3NRS0</accession>
<organism evidence="2 3">
    <name type="scientific">Streptomyces griseoaurantiacus M045</name>
    <dbReference type="NCBI Taxonomy" id="996637"/>
    <lineage>
        <taxon>Bacteria</taxon>
        <taxon>Bacillati</taxon>
        <taxon>Actinomycetota</taxon>
        <taxon>Actinomycetes</taxon>
        <taxon>Kitasatosporales</taxon>
        <taxon>Streptomycetaceae</taxon>
        <taxon>Streptomyces</taxon>
        <taxon>Streptomyces aurantiacus group</taxon>
    </lineage>
</organism>
<gene>
    <name evidence="2" type="ORF">SGM_5834</name>
</gene>
<keyword evidence="3" id="KW-1185">Reference proteome</keyword>
<evidence type="ECO:0000256" key="1">
    <source>
        <dbReference type="SAM" id="MobiDB-lite"/>
    </source>
</evidence>
<evidence type="ECO:0000313" key="2">
    <source>
        <dbReference type="EMBL" id="EGG43493.1"/>
    </source>
</evidence>
<comment type="caution">
    <text evidence="2">The sequence shown here is derived from an EMBL/GenBank/DDBJ whole genome shotgun (WGS) entry which is preliminary data.</text>
</comment>
<name>F3NRS0_9ACTN</name>
<dbReference type="Proteomes" id="UP000003022">
    <property type="component" value="Unassembled WGS sequence"/>
</dbReference>
<feature type="compositionally biased region" description="Basic residues" evidence="1">
    <location>
        <begin position="1"/>
        <end position="12"/>
    </location>
</feature>
<dbReference type="EMBL" id="AEYX01000045">
    <property type="protein sequence ID" value="EGG43493.1"/>
    <property type="molecule type" value="Genomic_DNA"/>
</dbReference>
<reference evidence="2 3" key="1">
    <citation type="journal article" date="2011" name="J. Bacteriol.">
        <title>Draft genome sequence of the marine bacterium Streptomyces griseoaurantiacus M045, which produces novel manumycin-type antibiotics with a pABA core component.</title>
        <authorList>
            <person name="Li F."/>
            <person name="Jiang P."/>
            <person name="Zheng H."/>
            <person name="Wang S."/>
            <person name="Zhao G."/>
            <person name="Qin S."/>
            <person name="Liu Z."/>
        </authorList>
    </citation>
    <scope>NUCLEOTIDE SEQUENCE [LARGE SCALE GENOMIC DNA]</scope>
    <source>
        <strain evidence="2 3">M045</strain>
    </source>
</reference>
<evidence type="ECO:0000313" key="3">
    <source>
        <dbReference type="Proteomes" id="UP000003022"/>
    </source>
</evidence>
<dbReference type="AlphaFoldDB" id="F3NRS0"/>
<protein>
    <submittedName>
        <fullName evidence="2">Uncharacterized protein</fullName>
    </submittedName>
</protein>